<feature type="region of interest" description="Disordered" evidence="1">
    <location>
        <begin position="26"/>
        <end position="162"/>
    </location>
</feature>
<feature type="compositionally biased region" description="Basic and acidic residues" evidence="1">
    <location>
        <begin position="143"/>
        <end position="152"/>
    </location>
</feature>
<name>A0AAN7T3D2_9EURO</name>
<evidence type="ECO:0000313" key="3">
    <source>
        <dbReference type="Proteomes" id="UP001309876"/>
    </source>
</evidence>
<dbReference type="EMBL" id="JAVRRJ010000002">
    <property type="protein sequence ID" value="KAK5087992.1"/>
    <property type="molecule type" value="Genomic_DNA"/>
</dbReference>
<feature type="compositionally biased region" description="Low complexity" evidence="1">
    <location>
        <begin position="95"/>
        <end position="112"/>
    </location>
</feature>
<protein>
    <submittedName>
        <fullName evidence="2">Uncharacterized protein</fullName>
    </submittedName>
</protein>
<sequence>MARGDVLGPLRGSHTKGEVVRIVRSRSEASINKHAQGTEVVHVSPSIRKRPNRLASSWLGTFWRSKPKPKSATDNAAQQPNEQNAAELSDAPSYQEPSTKPSPQQKPKSQTKSSEKQLKAPESDSEPEEDQDAQIAAILSGKIDNDTSHDSDSSAEYWRTIDSPYHLSKQTIYDGQIFYER</sequence>
<dbReference type="Proteomes" id="UP001309876">
    <property type="component" value="Unassembled WGS sequence"/>
</dbReference>
<feature type="compositionally biased region" description="Low complexity" evidence="1">
    <location>
        <begin position="75"/>
        <end position="87"/>
    </location>
</feature>
<evidence type="ECO:0000256" key="1">
    <source>
        <dbReference type="SAM" id="MobiDB-lite"/>
    </source>
</evidence>
<dbReference type="AlphaFoldDB" id="A0AAN7T3D2"/>
<feature type="compositionally biased region" description="Acidic residues" evidence="1">
    <location>
        <begin position="123"/>
        <end position="132"/>
    </location>
</feature>
<organism evidence="2 3">
    <name type="scientific">Lithohypha guttulata</name>
    <dbReference type="NCBI Taxonomy" id="1690604"/>
    <lineage>
        <taxon>Eukaryota</taxon>
        <taxon>Fungi</taxon>
        <taxon>Dikarya</taxon>
        <taxon>Ascomycota</taxon>
        <taxon>Pezizomycotina</taxon>
        <taxon>Eurotiomycetes</taxon>
        <taxon>Chaetothyriomycetidae</taxon>
        <taxon>Chaetothyriales</taxon>
        <taxon>Trichomeriaceae</taxon>
        <taxon>Lithohypha</taxon>
    </lineage>
</organism>
<feature type="compositionally biased region" description="Basic and acidic residues" evidence="1">
    <location>
        <begin position="113"/>
        <end position="122"/>
    </location>
</feature>
<gene>
    <name evidence="2" type="ORF">LTR05_002208</name>
</gene>
<comment type="caution">
    <text evidence="2">The sequence shown here is derived from an EMBL/GenBank/DDBJ whole genome shotgun (WGS) entry which is preliminary data.</text>
</comment>
<accession>A0AAN7T3D2</accession>
<reference evidence="2 3" key="1">
    <citation type="submission" date="2023-08" db="EMBL/GenBank/DDBJ databases">
        <title>Black Yeasts Isolated from many extreme environments.</title>
        <authorList>
            <person name="Coleine C."/>
            <person name="Stajich J.E."/>
            <person name="Selbmann L."/>
        </authorList>
    </citation>
    <scope>NUCLEOTIDE SEQUENCE [LARGE SCALE GENOMIC DNA]</scope>
    <source>
        <strain evidence="2 3">CCFEE 5910</strain>
    </source>
</reference>
<evidence type="ECO:0000313" key="2">
    <source>
        <dbReference type="EMBL" id="KAK5087992.1"/>
    </source>
</evidence>
<proteinExistence type="predicted"/>
<keyword evidence="3" id="KW-1185">Reference proteome</keyword>